<dbReference type="Proteomes" id="UP000503336">
    <property type="component" value="Chromosome"/>
</dbReference>
<keyword evidence="4" id="KW-1185">Reference proteome</keyword>
<dbReference type="SUPFAM" id="SSF111369">
    <property type="entry name" value="HlyD-like secretion proteins"/>
    <property type="match status" value="1"/>
</dbReference>
<dbReference type="InterPro" id="IPR006143">
    <property type="entry name" value="RND_pump_MFP"/>
</dbReference>
<sequence>MTGFILAATASFALLGAPAKAVEREPVPVVAVASHAQEFADRLILRGRTEANRKVEVKSEIAGLVASPPLRKGAQVRAGEILCNIEDGGRTAELAEAKARLSEAQQNFEASEQLSKKGFTTETRANAMIAELAQAHARVLRAELNIERLAIAAPFDGILESDTAELGSLLQSGSTCATLIALDPIKLIAYVPERSVDAIEVGARIQARLITGREIEGRISFVSRAADRETRTYLVEAEAPNPDLAIRDGMTAEIGVALKSRMAHLAPQNALTLNDDGALGVRLAVDGVARFAPVTILKDEPRGVWLDGLPETADILVAGQEFVIDGAPLDVEYAEPDRIQ</sequence>
<gene>
    <name evidence="3" type="ORF">G5B40_03250</name>
</gene>
<organism evidence="3 4">
    <name type="scientific">Pikeienuella piscinae</name>
    <dbReference type="NCBI Taxonomy" id="2748098"/>
    <lineage>
        <taxon>Bacteria</taxon>
        <taxon>Pseudomonadati</taxon>
        <taxon>Pseudomonadota</taxon>
        <taxon>Alphaproteobacteria</taxon>
        <taxon>Rhodobacterales</taxon>
        <taxon>Paracoccaceae</taxon>
        <taxon>Pikeienuella</taxon>
    </lineage>
</organism>
<dbReference type="Pfam" id="PF25954">
    <property type="entry name" value="Beta-barrel_RND_2"/>
    <property type="match status" value="1"/>
</dbReference>
<dbReference type="InterPro" id="IPR058792">
    <property type="entry name" value="Beta-barrel_RND_2"/>
</dbReference>
<comment type="similarity">
    <text evidence="1">Belongs to the membrane fusion protein (MFP) (TC 8.A.1) family.</text>
</comment>
<dbReference type="RefSeq" id="WP_165094924.1">
    <property type="nucleotide sequence ID" value="NZ_CP049056.1"/>
</dbReference>
<dbReference type="NCBIfam" id="TIGR01730">
    <property type="entry name" value="RND_mfp"/>
    <property type="match status" value="1"/>
</dbReference>
<evidence type="ECO:0000259" key="2">
    <source>
        <dbReference type="Pfam" id="PF25954"/>
    </source>
</evidence>
<dbReference type="Gene3D" id="1.10.287.470">
    <property type="entry name" value="Helix hairpin bin"/>
    <property type="match status" value="1"/>
</dbReference>
<name>A0A7L5BVL1_9RHOB</name>
<dbReference type="Gene3D" id="2.40.30.170">
    <property type="match status" value="1"/>
</dbReference>
<dbReference type="GO" id="GO:1990281">
    <property type="term" value="C:efflux pump complex"/>
    <property type="evidence" value="ECO:0007669"/>
    <property type="project" value="TreeGrafter"/>
</dbReference>
<evidence type="ECO:0000313" key="4">
    <source>
        <dbReference type="Proteomes" id="UP000503336"/>
    </source>
</evidence>
<dbReference type="KEGG" id="hdh:G5B40_03250"/>
<dbReference type="GO" id="GO:0015562">
    <property type="term" value="F:efflux transmembrane transporter activity"/>
    <property type="evidence" value="ECO:0007669"/>
    <property type="project" value="TreeGrafter"/>
</dbReference>
<dbReference type="PANTHER" id="PTHR30469:SF29">
    <property type="entry name" value="BLR2860 PROTEIN"/>
    <property type="match status" value="1"/>
</dbReference>
<dbReference type="PANTHER" id="PTHR30469">
    <property type="entry name" value="MULTIDRUG RESISTANCE PROTEIN MDTA"/>
    <property type="match status" value="1"/>
</dbReference>
<accession>A0A7L5BVL1</accession>
<evidence type="ECO:0000313" key="3">
    <source>
        <dbReference type="EMBL" id="QIE54537.1"/>
    </source>
</evidence>
<evidence type="ECO:0000256" key="1">
    <source>
        <dbReference type="ARBA" id="ARBA00009477"/>
    </source>
</evidence>
<dbReference type="Gene3D" id="2.40.50.100">
    <property type="match status" value="1"/>
</dbReference>
<feature type="domain" description="CusB-like beta-barrel" evidence="2">
    <location>
        <begin position="187"/>
        <end position="256"/>
    </location>
</feature>
<proteinExistence type="inferred from homology"/>
<reference evidence="3 4" key="1">
    <citation type="submission" date="2020-02" db="EMBL/GenBank/DDBJ databases">
        <title>complete genome sequence of Rhodobacteraceae bacterium.</title>
        <authorList>
            <person name="Park J."/>
            <person name="Kim Y.-S."/>
            <person name="Kim K.-H."/>
        </authorList>
    </citation>
    <scope>NUCLEOTIDE SEQUENCE [LARGE SCALE GENOMIC DNA]</scope>
    <source>
        <strain evidence="3 4">RR4-56</strain>
    </source>
</reference>
<dbReference type="EMBL" id="CP049056">
    <property type="protein sequence ID" value="QIE54537.1"/>
    <property type="molecule type" value="Genomic_DNA"/>
</dbReference>
<dbReference type="AlphaFoldDB" id="A0A7L5BVL1"/>
<protein>
    <submittedName>
        <fullName evidence="3">Efflux RND transporter periplasmic adaptor subunit</fullName>
    </submittedName>
</protein>